<organism evidence="4 5">
    <name type="scientific">Aliiroseovarius zhejiangensis</name>
    <dbReference type="NCBI Taxonomy" id="1632025"/>
    <lineage>
        <taxon>Bacteria</taxon>
        <taxon>Pseudomonadati</taxon>
        <taxon>Pseudomonadota</taxon>
        <taxon>Alphaproteobacteria</taxon>
        <taxon>Rhodobacterales</taxon>
        <taxon>Paracoccaceae</taxon>
        <taxon>Aliiroseovarius</taxon>
    </lineage>
</organism>
<name>A0ABQ3IUS4_9RHOB</name>
<sequence>MKLLLLAGTQEARAIADRLAAEGIDAMASLAGVTDEPRLFPIRTRRGGFGGEEAQERYLKDGKFDTVIDATHPFATRISSRTLTIARRHGLRYLRVLRPAWRAQDGDLWHAATTREDVERLVPKGARVFLATGAQSIDEWSEFAKGRTLFCRRVDRTDDPFPYDGSWIIGQPPFVLAYEMRLLKTYAIDWVVARNSGGPTRAKLDAARALGRPVALLDRPAMMDCDHVSTPDEALAWLTKQTA</sequence>
<dbReference type="InterPro" id="IPR003723">
    <property type="entry name" value="Precorrin-6x_reduct"/>
</dbReference>
<dbReference type="PANTHER" id="PTHR36925:SF1">
    <property type="entry name" value="COBALT-PRECORRIN-6A REDUCTASE"/>
    <property type="match status" value="1"/>
</dbReference>
<comment type="caution">
    <text evidence="4">The sequence shown here is derived from an EMBL/GenBank/DDBJ whole genome shotgun (WGS) entry which is preliminary data.</text>
</comment>
<evidence type="ECO:0000313" key="5">
    <source>
        <dbReference type="Proteomes" id="UP000609802"/>
    </source>
</evidence>
<dbReference type="Pfam" id="PF02571">
    <property type="entry name" value="CbiJ"/>
    <property type="match status" value="1"/>
</dbReference>
<keyword evidence="5" id="KW-1185">Reference proteome</keyword>
<keyword evidence="3" id="KW-0560">Oxidoreductase</keyword>
<dbReference type="RefSeq" id="WP_191285758.1">
    <property type="nucleotide sequence ID" value="NZ_BNCH01000002.1"/>
</dbReference>
<keyword evidence="2" id="KW-0169">Cobalamin biosynthesis</keyword>
<proteinExistence type="predicted"/>
<reference evidence="5" key="1">
    <citation type="journal article" date="2019" name="Int. J. Syst. Evol. Microbiol.">
        <title>The Global Catalogue of Microorganisms (GCM) 10K type strain sequencing project: providing services to taxonomists for standard genome sequencing and annotation.</title>
        <authorList>
            <consortium name="The Broad Institute Genomics Platform"/>
            <consortium name="The Broad Institute Genome Sequencing Center for Infectious Disease"/>
            <person name="Wu L."/>
            <person name="Ma J."/>
        </authorList>
    </citation>
    <scope>NUCLEOTIDE SEQUENCE [LARGE SCALE GENOMIC DNA]</scope>
    <source>
        <strain evidence="5">KCTC 42443</strain>
    </source>
</reference>
<dbReference type="PANTHER" id="PTHR36925">
    <property type="entry name" value="COBALT-PRECORRIN-6A REDUCTASE"/>
    <property type="match status" value="1"/>
</dbReference>
<protein>
    <submittedName>
        <fullName evidence="4">Precorrin-6A reductase</fullName>
    </submittedName>
</protein>
<accession>A0ABQ3IUS4</accession>
<comment type="pathway">
    <text evidence="1">Cofactor biosynthesis; adenosylcobalamin biosynthesis.</text>
</comment>
<gene>
    <name evidence="4" type="primary">cobK</name>
    <name evidence="4" type="ORF">GCM10016455_13960</name>
</gene>
<dbReference type="EMBL" id="BNCH01000002">
    <property type="protein sequence ID" value="GHE94706.1"/>
    <property type="molecule type" value="Genomic_DNA"/>
</dbReference>
<evidence type="ECO:0000256" key="1">
    <source>
        <dbReference type="ARBA" id="ARBA00004953"/>
    </source>
</evidence>
<dbReference type="PROSITE" id="PS51014">
    <property type="entry name" value="COBK_CBIJ"/>
    <property type="match status" value="1"/>
</dbReference>
<evidence type="ECO:0000256" key="3">
    <source>
        <dbReference type="ARBA" id="ARBA00023002"/>
    </source>
</evidence>
<evidence type="ECO:0000256" key="2">
    <source>
        <dbReference type="ARBA" id="ARBA00022573"/>
    </source>
</evidence>
<dbReference type="Proteomes" id="UP000609802">
    <property type="component" value="Unassembled WGS sequence"/>
</dbReference>
<evidence type="ECO:0000313" key="4">
    <source>
        <dbReference type="EMBL" id="GHE94706.1"/>
    </source>
</evidence>